<dbReference type="GO" id="GO:0030420">
    <property type="term" value="P:establishment of competence for transformation"/>
    <property type="evidence" value="ECO:0007669"/>
    <property type="project" value="InterPro"/>
</dbReference>
<protein>
    <submittedName>
        <fullName evidence="3">TfoX/Sxy family DNA transformation protein</fullName>
    </submittedName>
</protein>
<accession>A0A3N2RR92</accession>
<dbReference type="OrthoDB" id="4225809at2"/>
<dbReference type="InterPro" id="IPR007077">
    <property type="entry name" value="TfoX_C"/>
</dbReference>
<dbReference type="InterPro" id="IPR047525">
    <property type="entry name" value="TfoX-like"/>
</dbReference>
<dbReference type="Gene3D" id="1.10.150.20">
    <property type="entry name" value="5' to 3' exonuclease, C-terminal subdomain"/>
    <property type="match status" value="1"/>
</dbReference>
<comment type="caution">
    <text evidence="3">The sequence shown here is derived from an EMBL/GenBank/DDBJ whole genome shotgun (WGS) entry which is preliminary data.</text>
</comment>
<dbReference type="EMBL" id="RHFN01000035">
    <property type="protein sequence ID" value="ROU10022.1"/>
    <property type="molecule type" value="Genomic_DNA"/>
</dbReference>
<dbReference type="PANTHER" id="PTHR36121">
    <property type="entry name" value="PROTEIN SXY"/>
    <property type="match status" value="1"/>
</dbReference>
<sequence>MKKISYKRIYQSQKYFSLLGKIKSRALFGGYSLAVNDAVFAMVSEGELYLRMCEESATYQAQHSPPLLTLRKRGCSQQLKYFHVGERLWSDETVLLQLGKFSLEDALREKKQQKSLRIKDLPNLSFHMELLLSEAGVKDAQMLQQLGAEMAWIQLRKIRKQLSINVLYSLEGAIMGVHAAALPAQRRQELQEWALAHVKTEGVRP</sequence>
<name>A0A3N2RR92_9ENTR</name>
<organism evidence="3 4">
    <name type="scientific">Kluyvera ascorbata</name>
    <dbReference type="NCBI Taxonomy" id="51288"/>
    <lineage>
        <taxon>Bacteria</taxon>
        <taxon>Pseudomonadati</taxon>
        <taxon>Pseudomonadota</taxon>
        <taxon>Gammaproteobacteria</taxon>
        <taxon>Enterobacterales</taxon>
        <taxon>Enterobacteriaceae</taxon>
        <taxon>Kluyvera</taxon>
    </lineage>
</organism>
<evidence type="ECO:0000259" key="1">
    <source>
        <dbReference type="Pfam" id="PF04993"/>
    </source>
</evidence>
<evidence type="ECO:0000313" key="4">
    <source>
        <dbReference type="Proteomes" id="UP000268051"/>
    </source>
</evidence>
<feature type="domain" description="TfoX C-terminal" evidence="2">
    <location>
        <begin position="117"/>
        <end position="193"/>
    </location>
</feature>
<reference evidence="3 4" key="1">
    <citation type="submission" date="2018-10" db="EMBL/GenBank/DDBJ databases">
        <title>Horizontal transference of carbapenem resistance between Klebsiella pneumoniae and Kluyvera ascorbata during abdominal infection: a case report.</title>
        <authorList>
            <person name="Raro O.H.F."/>
            <person name="Lima-Morales D."/>
            <person name="Barth A.L."/>
            <person name="Paim T.G.S."/>
            <person name="Mott M.P."/>
            <person name="Riche C.V.W."/>
            <person name="Teixeira U.F."/>
            <person name="Waechter F."/>
            <person name="Dias C.A.G."/>
        </authorList>
    </citation>
    <scope>NUCLEOTIDE SEQUENCE [LARGE SCALE GENOMIC DNA]</scope>
    <source>
        <strain evidence="3 4">OT2</strain>
    </source>
</reference>
<dbReference type="RefSeq" id="WP_123652614.1">
    <property type="nucleotide sequence ID" value="NZ_RHFN01000035.1"/>
</dbReference>
<dbReference type="SUPFAM" id="SSF159894">
    <property type="entry name" value="YgaC/TfoX-N like"/>
    <property type="match status" value="1"/>
</dbReference>
<dbReference type="InterPro" id="IPR007076">
    <property type="entry name" value="TfoX_N"/>
</dbReference>
<proteinExistence type="predicted"/>
<evidence type="ECO:0000259" key="2">
    <source>
        <dbReference type="Pfam" id="PF04994"/>
    </source>
</evidence>
<dbReference type="AlphaFoldDB" id="A0A3N2RR92"/>
<evidence type="ECO:0000313" key="3">
    <source>
        <dbReference type="EMBL" id="ROU10022.1"/>
    </source>
</evidence>
<dbReference type="Proteomes" id="UP000268051">
    <property type="component" value="Unassembled WGS sequence"/>
</dbReference>
<dbReference type="Pfam" id="PF04994">
    <property type="entry name" value="TfoX_C"/>
    <property type="match status" value="1"/>
</dbReference>
<dbReference type="Pfam" id="PF04993">
    <property type="entry name" value="TfoX_N"/>
    <property type="match status" value="1"/>
</dbReference>
<dbReference type="InterPro" id="IPR026256">
    <property type="entry name" value="TfoX-like_gammaprotbact"/>
</dbReference>
<dbReference type="PIRSF" id="PIRSF028788">
    <property type="entry name" value="TfoX_Sxy"/>
    <property type="match status" value="1"/>
</dbReference>
<gene>
    <name evidence="3" type="ORF">EB837_22895</name>
</gene>
<dbReference type="PANTHER" id="PTHR36121:SF1">
    <property type="entry name" value="PROTEIN SXY"/>
    <property type="match status" value="1"/>
</dbReference>
<feature type="domain" description="TfoX N-terminal" evidence="1">
    <location>
        <begin position="15"/>
        <end position="105"/>
    </location>
</feature>
<dbReference type="Gene3D" id="3.30.1460.30">
    <property type="entry name" value="YgaC/TfoX-N like chaperone"/>
    <property type="match status" value="1"/>
</dbReference>